<organism evidence="1 2">
    <name type="scientific">Streptomyces virginiae</name>
    <name type="common">Streptomyces cinnamonensis</name>
    <dbReference type="NCBI Taxonomy" id="1961"/>
    <lineage>
        <taxon>Bacteria</taxon>
        <taxon>Bacillati</taxon>
        <taxon>Actinomycetota</taxon>
        <taxon>Actinomycetes</taxon>
        <taxon>Kitasatosporales</taxon>
        <taxon>Streptomycetaceae</taxon>
        <taxon>Streptomyces</taxon>
    </lineage>
</organism>
<reference evidence="1" key="1">
    <citation type="submission" date="2022-10" db="EMBL/GenBank/DDBJ databases">
        <title>The complete genomes of actinobacterial strains from the NBC collection.</title>
        <authorList>
            <person name="Joergensen T.S."/>
            <person name="Alvarez Arevalo M."/>
            <person name="Sterndorff E.B."/>
            <person name="Faurdal D."/>
            <person name="Vuksanovic O."/>
            <person name="Mourched A.-S."/>
            <person name="Charusanti P."/>
            <person name="Shaw S."/>
            <person name="Blin K."/>
            <person name="Weber T."/>
        </authorList>
    </citation>
    <scope>NUCLEOTIDE SEQUENCE</scope>
    <source>
        <strain evidence="1">NBC_00248</strain>
    </source>
</reference>
<dbReference type="RefSeq" id="WP_328965991.1">
    <property type="nucleotide sequence ID" value="NZ_CP108090.1"/>
</dbReference>
<evidence type="ECO:0000313" key="2">
    <source>
        <dbReference type="Proteomes" id="UP001432039"/>
    </source>
</evidence>
<proteinExistence type="predicted"/>
<dbReference type="Pfam" id="PF04978">
    <property type="entry name" value="MST"/>
    <property type="match status" value="1"/>
</dbReference>
<protein>
    <submittedName>
        <fullName evidence="1">DinB family protein</fullName>
    </submittedName>
</protein>
<accession>A0ABZ1TR39</accession>
<dbReference type="Proteomes" id="UP001432039">
    <property type="component" value="Chromosome"/>
</dbReference>
<dbReference type="Gene3D" id="1.20.120.450">
    <property type="entry name" value="dinb family like domain"/>
    <property type="match status" value="1"/>
</dbReference>
<name>A0ABZ1TR39_STRVG</name>
<sequence>MFVHPDEDTRTDGGFQGEHAVLAGYLRDQRLTLELKCAGLDAEALARRSVEPSNLSLLGLVRHLAGVEQYWFRQVMAGQEIRRHYRSEEDRAGDFTGAVADPAVVADAWATWRAEVAFAERLVAEAPSLDVTGNGGHDDEPMELREVLVHMIEEYARHNGHADFLRERIDGRVGQ</sequence>
<dbReference type="SUPFAM" id="SSF109854">
    <property type="entry name" value="DinB/YfiT-like putative metalloenzymes"/>
    <property type="match status" value="1"/>
</dbReference>
<keyword evidence="2" id="KW-1185">Reference proteome</keyword>
<gene>
    <name evidence="1" type="ORF">OG517_27445</name>
</gene>
<dbReference type="InterPro" id="IPR034660">
    <property type="entry name" value="DinB/YfiT-like"/>
</dbReference>
<dbReference type="EMBL" id="CP108090">
    <property type="protein sequence ID" value="WUQ18000.1"/>
    <property type="molecule type" value="Genomic_DNA"/>
</dbReference>
<dbReference type="InterPro" id="IPR007061">
    <property type="entry name" value="MST-like"/>
</dbReference>
<evidence type="ECO:0000313" key="1">
    <source>
        <dbReference type="EMBL" id="WUQ18000.1"/>
    </source>
</evidence>